<dbReference type="EMBL" id="AZBU02000006">
    <property type="protein sequence ID" value="TKR73628.1"/>
    <property type="molecule type" value="Genomic_DNA"/>
</dbReference>
<dbReference type="Proteomes" id="UP000298663">
    <property type="component" value="Unassembled WGS sequence"/>
</dbReference>
<evidence type="ECO:0000313" key="2">
    <source>
        <dbReference type="Proteomes" id="UP000298663"/>
    </source>
</evidence>
<keyword evidence="2" id="KW-1185">Reference proteome</keyword>
<reference evidence="1 2" key="2">
    <citation type="journal article" date="2019" name="G3 (Bethesda)">
        <title>Hybrid Assembly of the Genome of the Entomopathogenic Nematode Steinernema carpocapsae Identifies the X-Chromosome.</title>
        <authorList>
            <person name="Serra L."/>
            <person name="Macchietto M."/>
            <person name="Macias-Munoz A."/>
            <person name="McGill C.J."/>
            <person name="Rodriguez I.M."/>
            <person name="Rodriguez B."/>
            <person name="Murad R."/>
            <person name="Mortazavi A."/>
        </authorList>
    </citation>
    <scope>NUCLEOTIDE SEQUENCE [LARGE SCALE GENOMIC DNA]</scope>
    <source>
        <strain evidence="1 2">ALL</strain>
    </source>
</reference>
<name>A0A4U5MV52_STECR</name>
<evidence type="ECO:0000313" key="1">
    <source>
        <dbReference type="EMBL" id="TKR73628.1"/>
    </source>
</evidence>
<reference evidence="1 2" key="1">
    <citation type="journal article" date="2015" name="Genome Biol.">
        <title>Comparative genomics of Steinernema reveals deeply conserved gene regulatory networks.</title>
        <authorList>
            <person name="Dillman A.R."/>
            <person name="Macchietto M."/>
            <person name="Porter C.F."/>
            <person name="Rogers A."/>
            <person name="Williams B."/>
            <person name="Antoshechkin I."/>
            <person name="Lee M.M."/>
            <person name="Goodwin Z."/>
            <person name="Lu X."/>
            <person name="Lewis E.E."/>
            <person name="Goodrich-Blair H."/>
            <person name="Stock S.P."/>
            <person name="Adams B.J."/>
            <person name="Sternberg P.W."/>
            <person name="Mortazavi A."/>
        </authorList>
    </citation>
    <scope>NUCLEOTIDE SEQUENCE [LARGE SCALE GENOMIC DNA]</scope>
    <source>
        <strain evidence="1 2">ALL</strain>
    </source>
</reference>
<gene>
    <name evidence="1" type="ORF">L596_020920</name>
</gene>
<comment type="caution">
    <text evidence="1">The sequence shown here is derived from an EMBL/GenBank/DDBJ whole genome shotgun (WGS) entry which is preliminary data.</text>
</comment>
<protein>
    <submittedName>
        <fullName evidence="1">Uncharacterized protein</fullName>
    </submittedName>
</protein>
<sequence>MSWLLFAPQVPSRLVRSVRLISAGRREEAQLFPNCGQVVLAQKPFFDNFRHLLAVIVEPLQWSVVHYSRLHRKLRRRRHPQEMLRKVDPPDLP</sequence>
<organism evidence="1 2">
    <name type="scientific">Steinernema carpocapsae</name>
    <name type="common">Entomopathogenic nematode</name>
    <dbReference type="NCBI Taxonomy" id="34508"/>
    <lineage>
        <taxon>Eukaryota</taxon>
        <taxon>Metazoa</taxon>
        <taxon>Ecdysozoa</taxon>
        <taxon>Nematoda</taxon>
        <taxon>Chromadorea</taxon>
        <taxon>Rhabditida</taxon>
        <taxon>Tylenchina</taxon>
        <taxon>Panagrolaimomorpha</taxon>
        <taxon>Strongyloidoidea</taxon>
        <taxon>Steinernematidae</taxon>
        <taxon>Steinernema</taxon>
    </lineage>
</organism>
<accession>A0A4U5MV52</accession>
<dbReference type="AlphaFoldDB" id="A0A4U5MV52"/>
<proteinExistence type="predicted"/>